<keyword evidence="3" id="KW-1185">Reference proteome</keyword>
<dbReference type="GO" id="GO:0006780">
    <property type="term" value="P:uroporphyrinogen III biosynthetic process"/>
    <property type="evidence" value="ECO:0007669"/>
    <property type="project" value="InterPro"/>
</dbReference>
<feature type="domain" description="Tetrapyrrole biosynthesis uroporphyrinogen III synthase" evidence="1">
    <location>
        <begin position="72"/>
        <end position="266"/>
    </location>
</feature>
<dbReference type="RefSeq" id="WP_127341995.1">
    <property type="nucleotide sequence ID" value="NZ_RJJX01000001.1"/>
</dbReference>
<dbReference type="GO" id="GO:0005829">
    <property type="term" value="C:cytosol"/>
    <property type="evidence" value="ECO:0007669"/>
    <property type="project" value="TreeGrafter"/>
</dbReference>
<dbReference type="Proteomes" id="UP000282985">
    <property type="component" value="Unassembled WGS sequence"/>
</dbReference>
<dbReference type="Pfam" id="PF02602">
    <property type="entry name" value="HEM4"/>
    <property type="match status" value="1"/>
</dbReference>
<name>A0A434AZ93_9BACT</name>
<dbReference type="PANTHER" id="PTHR12390:SF0">
    <property type="entry name" value="UROPORPHYRINOGEN-III SYNTHASE"/>
    <property type="match status" value="1"/>
</dbReference>
<dbReference type="EMBL" id="RJJX01000001">
    <property type="protein sequence ID" value="RUT79856.1"/>
    <property type="molecule type" value="Genomic_DNA"/>
</dbReference>
<dbReference type="GO" id="GO:0004852">
    <property type="term" value="F:uroporphyrinogen-III synthase activity"/>
    <property type="evidence" value="ECO:0007669"/>
    <property type="project" value="InterPro"/>
</dbReference>
<gene>
    <name evidence="2" type="ORF">DLK05_00425</name>
</gene>
<dbReference type="OrthoDB" id="1523900at2"/>
<dbReference type="CDD" id="cd06578">
    <property type="entry name" value="HemD"/>
    <property type="match status" value="1"/>
</dbReference>
<sequence length="275" mass="31380">MQKNIEILNFHSILFYCISPANKSSDLLNLLAQQLNDENPSMADINFKNILFTRSISEEQRQFGKNMGLLISDFPFIEIELQSISQTQIEWINSHKEAAWIFTSQNAVRSISRILPQLNESSKKQSYAVGKKTALELEKLGIQPLIPDQHNAIALVEILKQSPTKSYIYFTGNLRRNTIINYFTDNEIAYQEIPCYQTKLIQPEIEIKSYDAICFCSPSAVISFFKKYRPDNNIPCIAIGNTTAIKLLEYTESVVLAGQTNIPAMLEICHNYLKL</sequence>
<organism evidence="2 3">
    <name type="scientific">Ancylomarina longa</name>
    <dbReference type="NCBI Taxonomy" id="2487017"/>
    <lineage>
        <taxon>Bacteria</taxon>
        <taxon>Pseudomonadati</taxon>
        <taxon>Bacteroidota</taxon>
        <taxon>Bacteroidia</taxon>
        <taxon>Marinilabiliales</taxon>
        <taxon>Marinifilaceae</taxon>
        <taxon>Ancylomarina</taxon>
    </lineage>
</organism>
<evidence type="ECO:0000313" key="2">
    <source>
        <dbReference type="EMBL" id="RUT79856.1"/>
    </source>
</evidence>
<reference evidence="2 3" key="1">
    <citation type="submission" date="2018-11" db="EMBL/GenBank/DDBJ databases">
        <title>Parancylomarina longa gen. nov., sp. nov., isolated from sediments of southern Okinawa.</title>
        <authorList>
            <person name="Fu T."/>
        </authorList>
    </citation>
    <scope>NUCLEOTIDE SEQUENCE [LARGE SCALE GENOMIC DNA]</scope>
    <source>
        <strain evidence="2 3">T3-2 S1-C</strain>
    </source>
</reference>
<evidence type="ECO:0000259" key="1">
    <source>
        <dbReference type="Pfam" id="PF02602"/>
    </source>
</evidence>
<proteinExistence type="predicted"/>
<dbReference type="SUPFAM" id="SSF69618">
    <property type="entry name" value="HemD-like"/>
    <property type="match status" value="1"/>
</dbReference>
<dbReference type="PANTHER" id="PTHR12390">
    <property type="entry name" value="UROPORPHYRINOGEN III SYNTHASE"/>
    <property type="match status" value="1"/>
</dbReference>
<dbReference type="InterPro" id="IPR039793">
    <property type="entry name" value="UROS/Hem4"/>
</dbReference>
<dbReference type="InterPro" id="IPR003754">
    <property type="entry name" value="4pyrrol_synth_uPrphyn_synth"/>
</dbReference>
<dbReference type="InterPro" id="IPR036108">
    <property type="entry name" value="4pyrrol_syn_uPrphyn_synt_sf"/>
</dbReference>
<comment type="caution">
    <text evidence="2">The sequence shown here is derived from an EMBL/GenBank/DDBJ whole genome shotgun (WGS) entry which is preliminary data.</text>
</comment>
<protein>
    <submittedName>
        <fullName evidence="2">Uroporphyrinogen-III synthase</fullName>
    </submittedName>
</protein>
<accession>A0A434AZ93</accession>
<dbReference type="AlphaFoldDB" id="A0A434AZ93"/>
<dbReference type="Gene3D" id="3.40.50.10090">
    <property type="match status" value="2"/>
</dbReference>
<evidence type="ECO:0000313" key="3">
    <source>
        <dbReference type="Proteomes" id="UP000282985"/>
    </source>
</evidence>